<dbReference type="InterPro" id="IPR056884">
    <property type="entry name" value="NPHP3-like_N"/>
</dbReference>
<dbReference type="InterPro" id="IPR053137">
    <property type="entry name" value="NLR-like"/>
</dbReference>
<sequence length="412" mass="46326">MMNSQQPRVRETAIYTRSAESASTMWLLYASQQETMEQTQLQLSLQIFAEAFRRYALGLMVGIGGGVPNDENDVRLGDIVVSQPLHDTSGVVQYDLGKRAEKSLYQLGNSIAAIATEAENKDDRFSYPNTEDHLYHANYSHIEGTSRQRYTCAKYDSSQRVVREEREHDNPVVHYGIIASGNQVIKDAIARDKIGKGAKAICFEMEAAGLMNHFPCLVIRGVCDYSDSHKNKAWQPYAAITAAAYKKELLNHVPALDRPGSARTENVVDVYKSIQALASVSRDPEVEKTGIERRKDKLINGSYQWVKDHQTFKDWLTKGSQILYLIGGAGKGKTMIMIGLINEFESGTKIPRENDNELQETLFLPGPIYFSYFLCQGTNDHLDSAHSVLKGLLLLLLRKHQILRSIYRSDTI</sequence>
<comment type="caution">
    <text evidence="3">The sequence shown here is derived from an EMBL/GenBank/DDBJ whole genome shotgun (WGS) entry which is preliminary data.</text>
</comment>
<evidence type="ECO:0000313" key="4">
    <source>
        <dbReference type="Proteomes" id="UP000475325"/>
    </source>
</evidence>
<dbReference type="Proteomes" id="UP000475325">
    <property type="component" value="Unassembled WGS sequence"/>
</dbReference>
<protein>
    <recommendedName>
        <fullName evidence="2">Nephrocystin 3-like N-terminal domain-containing protein</fullName>
    </recommendedName>
</protein>
<dbReference type="AlphaFoldDB" id="A0A7C8JC65"/>
<accession>A0A7C8JC65</accession>
<dbReference type="GO" id="GO:0009116">
    <property type="term" value="P:nucleoside metabolic process"/>
    <property type="evidence" value="ECO:0007669"/>
    <property type="project" value="InterPro"/>
</dbReference>
<evidence type="ECO:0000256" key="1">
    <source>
        <dbReference type="ARBA" id="ARBA00022737"/>
    </source>
</evidence>
<dbReference type="GO" id="GO:0003824">
    <property type="term" value="F:catalytic activity"/>
    <property type="evidence" value="ECO:0007669"/>
    <property type="project" value="InterPro"/>
</dbReference>
<evidence type="ECO:0000313" key="3">
    <source>
        <dbReference type="EMBL" id="KAF3082939.1"/>
    </source>
</evidence>
<dbReference type="EMBL" id="WIQW01000111">
    <property type="protein sequence ID" value="KAF3082939.1"/>
    <property type="molecule type" value="Genomic_DNA"/>
</dbReference>
<reference evidence="3 4" key="1">
    <citation type="submission" date="2019-06" db="EMBL/GenBank/DDBJ databases">
        <authorList>
            <person name="Palmer J.M."/>
        </authorList>
    </citation>
    <scope>NUCLEOTIDE SEQUENCE [LARGE SCALE GENOMIC DNA]</scope>
    <source>
        <strain evidence="3 4">TWF102</strain>
    </source>
</reference>
<evidence type="ECO:0000259" key="2">
    <source>
        <dbReference type="Pfam" id="PF24883"/>
    </source>
</evidence>
<keyword evidence="1" id="KW-0677">Repeat</keyword>
<dbReference type="PANTHER" id="PTHR46082:SF11">
    <property type="entry name" value="AAA+ ATPASE DOMAIN-CONTAINING PROTEIN-RELATED"/>
    <property type="match status" value="1"/>
</dbReference>
<dbReference type="InterPro" id="IPR035994">
    <property type="entry name" value="Nucleoside_phosphorylase_sf"/>
</dbReference>
<dbReference type="Pfam" id="PF24883">
    <property type="entry name" value="NPHP3_N"/>
    <property type="match status" value="1"/>
</dbReference>
<proteinExistence type="predicted"/>
<feature type="domain" description="Nephrocystin 3-like N-terminal" evidence="2">
    <location>
        <begin position="301"/>
        <end position="404"/>
    </location>
</feature>
<organism evidence="3 4">
    <name type="scientific">Orbilia oligospora</name>
    <name type="common">Nematode-trapping fungus</name>
    <name type="synonym">Arthrobotrys oligospora</name>
    <dbReference type="NCBI Taxonomy" id="2813651"/>
    <lineage>
        <taxon>Eukaryota</taxon>
        <taxon>Fungi</taxon>
        <taxon>Dikarya</taxon>
        <taxon>Ascomycota</taxon>
        <taxon>Pezizomycotina</taxon>
        <taxon>Orbiliomycetes</taxon>
        <taxon>Orbiliales</taxon>
        <taxon>Orbiliaceae</taxon>
        <taxon>Orbilia</taxon>
    </lineage>
</organism>
<dbReference type="SUPFAM" id="SSF53167">
    <property type="entry name" value="Purine and uridine phosphorylases"/>
    <property type="match status" value="1"/>
</dbReference>
<gene>
    <name evidence="3" type="ORF">TWF102_001030</name>
</gene>
<name>A0A7C8JC65_ORBOL</name>
<dbReference type="PANTHER" id="PTHR46082">
    <property type="entry name" value="ATP/GTP-BINDING PROTEIN-RELATED"/>
    <property type="match status" value="1"/>
</dbReference>
<dbReference type="Gene3D" id="3.40.50.1580">
    <property type="entry name" value="Nucleoside phosphorylase domain"/>
    <property type="match status" value="1"/>
</dbReference>